<reference evidence="2" key="1">
    <citation type="submission" date="2016-03" db="EMBL/GenBank/DDBJ databases">
        <authorList>
            <person name="Heylen K."/>
            <person name="De Vos P."/>
            <person name="Vekeman B."/>
        </authorList>
    </citation>
    <scope>NUCLEOTIDE SEQUENCE [LARGE SCALE GENOMIC DNA]</scope>
    <source>
        <strain evidence="2">R-45383</strain>
    </source>
</reference>
<organism evidence="1 2">
    <name type="scientific">Methylomonas koyamae</name>
    <dbReference type="NCBI Taxonomy" id="702114"/>
    <lineage>
        <taxon>Bacteria</taxon>
        <taxon>Pseudomonadati</taxon>
        <taxon>Pseudomonadota</taxon>
        <taxon>Gammaproteobacteria</taxon>
        <taxon>Methylococcales</taxon>
        <taxon>Methylococcaceae</taxon>
        <taxon>Methylomonas</taxon>
    </lineage>
</organism>
<name>A0A177P8N9_9GAMM</name>
<sequence>MTAVLLGAGLSAADAAQQPNYYECVGRGASLSLSVGSKSEVGILPATTVLNLELGKKSYSYQDTDISVESTLIGDLWEVTLGFIPDVSVDHASLVIPQINLGNAPYRFASKLILTHVQTPFTTEPPVGVVNASKYIDLNCTASVLFY</sequence>
<evidence type="ECO:0000313" key="1">
    <source>
        <dbReference type="EMBL" id="OAI26605.1"/>
    </source>
</evidence>
<accession>A0A177P8N9</accession>
<comment type="caution">
    <text evidence="1">The sequence shown here is derived from an EMBL/GenBank/DDBJ whole genome shotgun (WGS) entry which is preliminary data.</text>
</comment>
<dbReference type="Proteomes" id="UP000077628">
    <property type="component" value="Unassembled WGS sequence"/>
</dbReference>
<evidence type="ECO:0000313" key="2">
    <source>
        <dbReference type="Proteomes" id="UP000077628"/>
    </source>
</evidence>
<proteinExistence type="predicted"/>
<keyword evidence="2" id="KW-1185">Reference proteome</keyword>
<dbReference type="EMBL" id="LUUK01000026">
    <property type="protein sequence ID" value="OAI26605.1"/>
    <property type="molecule type" value="Genomic_DNA"/>
</dbReference>
<protein>
    <submittedName>
        <fullName evidence="1">Uncharacterized protein</fullName>
    </submittedName>
</protein>
<dbReference type="AlphaFoldDB" id="A0A177P8N9"/>
<gene>
    <name evidence="1" type="ORF">A1355_18715</name>
</gene>